<evidence type="ECO:0000256" key="18">
    <source>
        <dbReference type="NCBIfam" id="TIGR00560"/>
    </source>
</evidence>
<dbReference type="PANTHER" id="PTHR14269:SF62">
    <property type="entry name" value="CDP-DIACYLGLYCEROL--GLYCEROL-3-PHOSPHATE 3-PHOSPHATIDYLTRANSFERASE 1, CHLOROPLASTIC"/>
    <property type="match status" value="1"/>
</dbReference>
<comment type="subcellular location">
    <subcellularLocation>
        <location evidence="2">Cell membrane</location>
        <topology evidence="2">Multi-pass membrane protein</topology>
    </subcellularLocation>
</comment>
<evidence type="ECO:0000256" key="17">
    <source>
        <dbReference type="ARBA" id="ARBA00048586"/>
    </source>
</evidence>
<protein>
    <recommendedName>
        <fullName evidence="7 18">CDP-diacylglycerol--glycerol-3-phosphate 3-phosphatidyltransferase</fullName>
        <ecNumber evidence="6 18">2.7.8.5</ecNumber>
    </recommendedName>
</protein>
<reference evidence="21" key="1">
    <citation type="journal article" date="2014" name="Genome Announc.">
        <title>Draft Genome Sequence of Clostridium straminisolvens Strain JCM 21531T, Isolated from a Cellulose-Degrading Bacterial Community.</title>
        <authorList>
            <person name="Yuki M."/>
            <person name="Oshima K."/>
            <person name="Suda W."/>
            <person name="Sakamoto M."/>
            <person name="Kitamura K."/>
            <person name="Iida T."/>
            <person name="Hattori M."/>
            <person name="Ohkuma M."/>
        </authorList>
    </citation>
    <scope>NUCLEOTIDE SEQUENCE [LARGE SCALE GENOMIC DNA]</scope>
    <source>
        <strain evidence="21">JCM 21531</strain>
    </source>
</reference>
<evidence type="ECO:0000256" key="16">
    <source>
        <dbReference type="ARBA" id="ARBA00023264"/>
    </source>
</evidence>
<sequence>MNLPNKLTISRIILVPVFMLLIIPIPEWIVNSSLLSFAHSQLKDINFFIENYGNYIAAMLFFIAASTDGLDGYIARKRKQVTNFGKFLDPIADKLLVTAALIALVERNDLSSWVAIIIIAREFIITGLRLVAASEGIVIAASKWGKIKTVTQIIAILAALVRGYLVDVLLGFPIDKILILLAVIATIYSAYEYIVKNAHVINQDK</sequence>
<evidence type="ECO:0000256" key="3">
    <source>
        <dbReference type="ARBA" id="ARBA00005042"/>
    </source>
</evidence>
<dbReference type="EC" id="2.7.8.5" evidence="6 18"/>
<dbReference type="NCBIfam" id="TIGR00560">
    <property type="entry name" value="pgsA"/>
    <property type="match status" value="1"/>
</dbReference>
<comment type="similarity">
    <text evidence="5 19">Belongs to the CDP-alcohol phosphatidyltransferase class-I family.</text>
</comment>
<evidence type="ECO:0000256" key="10">
    <source>
        <dbReference type="ARBA" id="ARBA00022679"/>
    </source>
</evidence>
<dbReference type="PANTHER" id="PTHR14269">
    <property type="entry name" value="CDP-DIACYLGLYCEROL--GLYCEROL-3-PHOSPHATE 3-PHOSPHATIDYLTRANSFERASE-RELATED"/>
    <property type="match status" value="1"/>
</dbReference>
<dbReference type="PIRSF" id="PIRSF000847">
    <property type="entry name" value="Phos_ph_gly_syn"/>
    <property type="match status" value="1"/>
</dbReference>
<keyword evidence="8" id="KW-1003">Cell membrane</keyword>
<feature type="transmembrane region" description="Helical" evidence="20">
    <location>
        <begin position="177"/>
        <end position="195"/>
    </location>
</feature>
<evidence type="ECO:0000256" key="15">
    <source>
        <dbReference type="ARBA" id="ARBA00023209"/>
    </source>
</evidence>
<feature type="transmembrane region" description="Helical" evidence="20">
    <location>
        <begin position="153"/>
        <end position="171"/>
    </location>
</feature>
<keyword evidence="9" id="KW-0444">Lipid biosynthesis</keyword>
<dbReference type="EMBL" id="BAVR01000032">
    <property type="protein sequence ID" value="GAE89211.1"/>
    <property type="molecule type" value="Genomic_DNA"/>
</dbReference>
<name>W4V7P5_9FIRM</name>
<keyword evidence="14 20" id="KW-0472">Membrane</keyword>
<dbReference type="OrthoDB" id="9796672at2"/>
<dbReference type="GO" id="GO:0005886">
    <property type="term" value="C:plasma membrane"/>
    <property type="evidence" value="ECO:0007669"/>
    <property type="project" value="UniProtKB-SubCell"/>
</dbReference>
<comment type="pathway">
    <text evidence="4">Lipid metabolism.</text>
</comment>
<evidence type="ECO:0000313" key="21">
    <source>
        <dbReference type="EMBL" id="GAE89211.1"/>
    </source>
</evidence>
<dbReference type="PROSITE" id="PS00379">
    <property type="entry name" value="CDP_ALCOHOL_P_TRANSF"/>
    <property type="match status" value="1"/>
</dbReference>
<evidence type="ECO:0000313" key="22">
    <source>
        <dbReference type="Proteomes" id="UP000019109"/>
    </source>
</evidence>
<keyword evidence="16" id="KW-1208">Phospholipid metabolism</keyword>
<keyword evidence="11 20" id="KW-0812">Transmembrane</keyword>
<evidence type="ECO:0000256" key="14">
    <source>
        <dbReference type="ARBA" id="ARBA00023136"/>
    </source>
</evidence>
<dbReference type="InterPro" id="IPR000462">
    <property type="entry name" value="CDP-OH_P_trans"/>
</dbReference>
<evidence type="ECO:0000256" key="6">
    <source>
        <dbReference type="ARBA" id="ARBA00013170"/>
    </source>
</evidence>
<dbReference type="InterPro" id="IPR048254">
    <property type="entry name" value="CDP_ALCOHOL_P_TRANSF_CS"/>
</dbReference>
<dbReference type="InterPro" id="IPR050324">
    <property type="entry name" value="CDP-alcohol_PTase-I"/>
</dbReference>
<dbReference type="GO" id="GO:0006655">
    <property type="term" value="P:phosphatidylglycerol biosynthetic process"/>
    <property type="evidence" value="ECO:0007669"/>
    <property type="project" value="UniProtKB-UniPathway"/>
</dbReference>
<proteinExistence type="inferred from homology"/>
<evidence type="ECO:0000256" key="7">
    <source>
        <dbReference type="ARBA" id="ARBA00014944"/>
    </source>
</evidence>
<dbReference type="Proteomes" id="UP000019109">
    <property type="component" value="Unassembled WGS sequence"/>
</dbReference>
<keyword evidence="10 19" id="KW-0808">Transferase</keyword>
<evidence type="ECO:0000256" key="8">
    <source>
        <dbReference type="ARBA" id="ARBA00022475"/>
    </source>
</evidence>
<evidence type="ECO:0000256" key="13">
    <source>
        <dbReference type="ARBA" id="ARBA00023098"/>
    </source>
</evidence>
<evidence type="ECO:0000256" key="12">
    <source>
        <dbReference type="ARBA" id="ARBA00022989"/>
    </source>
</evidence>
<dbReference type="FunFam" id="1.20.120.1760:FF:000004">
    <property type="entry name" value="CDP-diacylglycerol--glycerol-3-phosphate 3-phosphatidyltransferase"/>
    <property type="match status" value="1"/>
</dbReference>
<feature type="transmembrane region" description="Helical" evidence="20">
    <location>
        <begin position="55"/>
        <end position="75"/>
    </location>
</feature>
<evidence type="ECO:0000256" key="2">
    <source>
        <dbReference type="ARBA" id="ARBA00004651"/>
    </source>
</evidence>
<dbReference type="STRING" id="1294263.JCM21531_2715"/>
<dbReference type="InterPro" id="IPR004570">
    <property type="entry name" value="Phosphatidylglycerol_P_synth"/>
</dbReference>
<dbReference type="AlphaFoldDB" id="W4V7P5"/>
<evidence type="ECO:0000256" key="19">
    <source>
        <dbReference type="RuleBase" id="RU003750"/>
    </source>
</evidence>
<dbReference type="Gene3D" id="1.20.120.1760">
    <property type="match status" value="1"/>
</dbReference>
<dbReference type="Pfam" id="PF01066">
    <property type="entry name" value="CDP-OH_P_transf"/>
    <property type="match status" value="1"/>
</dbReference>
<evidence type="ECO:0000256" key="9">
    <source>
        <dbReference type="ARBA" id="ARBA00022516"/>
    </source>
</evidence>
<keyword evidence="22" id="KW-1185">Reference proteome</keyword>
<comment type="pathway">
    <text evidence="3">Phospholipid metabolism; phosphatidylglycerol biosynthesis; phosphatidylglycerol from CDP-diacylglycerol: step 1/2.</text>
</comment>
<organism evidence="21 22">
    <name type="scientific">Acetivibrio straminisolvens JCM 21531</name>
    <dbReference type="NCBI Taxonomy" id="1294263"/>
    <lineage>
        <taxon>Bacteria</taxon>
        <taxon>Bacillati</taxon>
        <taxon>Bacillota</taxon>
        <taxon>Clostridia</taxon>
        <taxon>Eubacteriales</taxon>
        <taxon>Oscillospiraceae</taxon>
        <taxon>Acetivibrio</taxon>
    </lineage>
</organism>
<keyword evidence="12 20" id="KW-1133">Transmembrane helix</keyword>
<comment type="catalytic activity">
    <reaction evidence="17">
        <text>a CDP-1,2-diacyl-sn-glycerol + sn-glycerol 3-phosphate = a 1,2-diacyl-sn-glycero-3-phospho-(1'-sn-glycero-3'-phosphate) + CMP + H(+)</text>
        <dbReference type="Rhea" id="RHEA:12593"/>
        <dbReference type="ChEBI" id="CHEBI:15378"/>
        <dbReference type="ChEBI" id="CHEBI:57597"/>
        <dbReference type="ChEBI" id="CHEBI:58332"/>
        <dbReference type="ChEBI" id="CHEBI:60110"/>
        <dbReference type="ChEBI" id="CHEBI:60377"/>
        <dbReference type="EC" id="2.7.8.5"/>
    </reaction>
</comment>
<evidence type="ECO:0000256" key="20">
    <source>
        <dbReference type="SAM" id="Phobius"/>
    </source>
</evidence>
<evidence type="ECO:0000256" key="1">
    <source>
        <dbReference type="ARBA" id="ARBA00003973"/>
    </source>
</evidence>
<dbReference type="UniPathway" id="UPA00084">
    <property type="reaction ID" value="UER00503"/>
</dbReference>
<dbReference type="GO" id="GO:0008444">
    <property type="term" value="F:CDP-diacylglycerol-glycerol-3-phosphate 3-phosphatidyltransferase activity"/>
    <property type="evidence" value="ECO:0007669"/>
    <property type="project" value="UniProtKB-UniRule"/>
</dbReference>
<keyword evidence="13" id="KW-0443">Lipid metabolism</keyword>
<accession>W4V7P5</accession>
<comment type="function">
    <text evidence="1">This protein catalyzes the committed step to the synthesis of the acidic phospholipids.</text>
</comment>
<feature type="transmembrane region" description="Helical" evidence="20">
    <location>
        <begin position="12"/>
        <end position="35"/>
    </location>
</feature>
<evidence type="ECO:0000256" key="4">
    <source>
        <dbReference type="ARBA" id="ARBA00005189"/>
    </source>
</evidence>
<evidence type="ECO:0000256" key="5">
    <source>
        <dbReference type="ARBA" id="ARBA00010441"/>
    </source>
</evidence>
<comment type="caution">
    <text evidence="21">The sequence shown here is derived from an EMBL/GenBank/DDBJ whole genome shotgun (WGS) entry which is preliminary data.</text>
</comment>
<evidence type="ECO:0000256" key="11">
    <source>
        <dbReference type="ARBA" id="ARBA00022692"/>
    </source>
</evidence>
<dbReference type="InterPro" id="IPR043130">
    <property type="entry name" value="CDP-OH_PTrfase_TM_dom"/>
</dbReference>
<gene>
    <name evidence="21" type="ORF">JCM21531_2715</name>
</gene>
<keyword evidence="15" id="KW-0594">Phospholipid biosynthesis</keyword>
<dbReference type="RefSeq" id="WP_038289346.1">
    <property type="nucleotide sequence ID" value="NZ_BAVR01000032.1"/>
</dbReference>